<reference evidence="2 3" key="1">
    <citation type="submission" date="2014-03" db="EMBL/GenBank/DDBJ databases">
        <title>Draft genome of the hookworm Oesophagostomum dentatum.</title>
        <authorList>
            <person name="Mitreva M."/>
        </authorList>
    </citation>
    <scope>NUCLEOTIDE SEQUENCE [LARGE SCALE GENOMIC DNA]</scope>
    <source>
        <strain evidence="2 3">OD-Hann</strain>
    </source>
</reference>
<dbReference type="EMBL" id="KN603972">
    <property type="protein sequence ID" value="KHJ79640.1"/>
    <property type="molecule type" value="Genomic_DNA"/>
</dbReference>
<proteinExistence type="predicted"/>
<gene>
    <name evidence="2" type="ORF">OESDEN_20708</name>
</gene>
<dbReference type="AlphaFoldDB" id="A0A0B1S8Y5"/>
<organism evidence="2 3">
    <name type="scientific">Oesophagostomum dentatum</name>
    <name type="common">Nodular worm</name>
    <dbReference type="NCBI Taxonomy" id="61180"/>
    <lineage>
        <taxon>Eukaryota</taxon>
        <taxon>Metazoa</taxon>
        <taxon>Ecdysozoa</taxon>
        <taxon>Nematoda</taxon>
        <taxon>Chromadorea</taxon>
        <taxon>Rhabditida</taxon>
        <taxon>Rhabditina</taxon>
        <taxon>Rhabditomorpha</taxon>
        <taxon>Strongyloidea</taxon>
        <taxon>Strongylidae</taxon>
        <taxon>Oesophagostomum</taxon>
    </lineage>
</organism>
<sequence>MSPGLRTPTSRPGIHVSATPSPFRTFRLTSFNSPTFSSRALRLSNSENVVGFRFRGGSIEKPKRLTELTSPRFETAESNSVSRCLRMPSSNDDTNLDQTLPMTMGDFYDSRIDSMTDDSGLFCNDADLKATSTPLRCSSQPYLHPTTSLPPVHNPYAEYSDKYQPEVPNPPSPGLIKSSPPTPSSFKRAMRDVQRQGTLQPRKLLTESTNVINASQEVKTEPQVCFSSHFFPLLRI</sequence>
<feature type="region of interest" description="Disordered" evidence="1">
    <location>
        <begin position="164"/>
        <end position="185"/>
    </location>
</feature>
<feature type="region of interest" description="Disordered" evidence="1">
    <location>
        <begin position="79"/>
        <end position="98"/>
    </location>
</feature>
<dbReference type="OrthoDB" id="5864338at2759"/>
<evidence type="ECO:0000313" key="3">
    <source>
        <dbReference type="Proteomes" id="UP000053660"/>
    </source>
</evidence>
<accession>A0A0B1S8Y5</accession>
<protein>
    <submittedName>
        <fullName evidence="2">Uncharacterized protein</fullName>
    </submittedName>
</protein>
<evidence type="ECO:0000313" key="2">
    <source>
        <dbReference type="EMBL" id="KHJ79640.1"/>
    </source>
</evidence>
<name>A0A0B1S8Y5_OESDE</name>
<keyword evidence="3" id="KW-1185">Reference proteome</keyword>
<dbReference type="Proteomes" id="UP000053660">
    <property type="component" value="Unassembled WGS sequence"/>
</dbReference>
<evidence type="ECO:0000256" key="1">
    <source>
        <dbReference type="SAM" id="MobiDB-lite"/>
    </source>
</evidence>